<dbReference type="InterPro" id="IPR024344">
    <property type="entry name" value="MDMPI_metal-binding"/>
</dbReference>
<keyword evidence="3" id="KW-1185">Reference proteome</keyword>
<protein>
    <submittedName>
        <fullName evidence="2">TIGR03086 family protein</fullName>
    </submittedName>
</protein>
<dbReference type="EMBL" id="WBMR01000034">
    <property type="protein sequence ID" value="KAB2381926.1"/>
    <property type="molecule type" value="Genomic_DNA"/>
</dbReference>
<dbReference type="RefSeq" id="WP_151540669.1">
    <property type="nucleotide sequence ID" value="NZ_WBMR01000034.1"/>
</dbReference>
<dbReference type="InterPro" id="IPR034660">
    <property type="entry name" value="DinB/YfiT-like"/>
</dbReference>
<evidence type="ECO:0000313" key="3">
    <source>
        <dbReference type="Proteomes" id="UP000483004"/>
    </source>
</evidence>
<dbReference type="GO" id="GO:0046872">
    <property type="term" value="F:metal ion binding"/>
    <property type="evidence" value="ECO:0007669"/>
    <property type="project" value="InterPro"/>
</dbReference>
<accession>A0A6L3VV80</accession>
<comment type="caution">
    <text evidence="2">The sequence shown here is derived from an EMBL/GenBank/DDBJ whole genome shotgun (WGS) entry which is preliminary data.</text>
</comment>
<dbReference type="Pfam" id="PF11716">
    <property type="entry name" value="MDMPI_N"/>
    <property type="match status" value="1"/>
</dbReference>
<evidence type="ECO:0000313" key="2">
    <source>
        <dbReference type="EMBL" id="KAB2381926.1"/>
    </source>
</evidence>
<dbReference type="OrthoDB" id="5185819at2"/>
<reference evidence="2 3" key="1">
    <citation type="submission" date="2019-09" db="EMBL/GenBank/DDBJ databases">
        <title>Actinomadura physcomitrii sp. nov., a novel actinomycete isolated from moss [Physcomitrium sphaericum (Ludw) Fuernr].</title>
        <authorList>
            <person name="Liu C."/>
            <person name="Zhuang X."/>
        </authorList>
    </citation>
    <scope>NUCLEOTIDE SEQUENCE [LARGE SCALE GENOMIC DNA]</scope>
    <source>
        <strain evidence="2 3">CYP1-1B</strain>
    </source>
</reference>
<dbReference type="Gene3D" id="1.20.120.450">
    <property type="entry name" value="dinb family like domain"/>
    <property type="match status" value="1"/>
</dbReference>
<sequence length="182" mass="19420">MIDMTPACDRMIDVLAGVSDDRLDDATPCTEYTVRDLILHVDTVSAGFAGLAREEPPGSGGATGLGDGWHKRVAEHVRALGEAWADPAAWEGETETGGTTLPNELWGKIAFTEIVVHGWDLATATGRPFALPDDTLRACLDHVADFVPKAPVPTLWGPAVPVPDDAPLLHRVLGVTGRDPRR</sequence>
<dbReference type="NCBIfam" id="TIGR03083">
    <property type="entry name" value="maleylpyruvate isomerase family mycothiol-dependent enzyme"/>
    <property type="match status" value="1"/>
</dbReference>
<evidence type="ECO:0000259" key="1">
    <source>
        <dbReference type="Pfam" id="PF11716"/>
    </source>
</evidence>
<dbReference type="InterPro" id="IPR017520">
    <property type="entry name" value="CHP03086"/>
</dbReference>
<dbReference type="NCBIfam" id="TIGR03086">
    <property type="entry name" value="TIGR03086 family metal-binding protein"/>
    <property type="match status" value="1"/>
</dbReference>
<proteinExistence type="predicted"/>
<organism evidence="2 3">
    <name type="scientific">Actinomadura montaniterrae</name>
    <dbReference type="NCBI Taxonomy" id="1803903"/>
    <lineage>
        <taxon>Bacteria</taxon>
        <taxon>Bacillati</taxon>
        <taxon>Actinomycetota</taxon>
        <taxon>Actinomycetes</taxon>
        <taxon>Streptosporangiales</taxon>
        <taxon>Thermomonosporaceae</taxon>
        <taxon>Actinomadura</taxon>
    </lineage>
</organism>
<gene>
    <name evidence="2" type="ORF">F9B16_15005</name>
</gene>
<dbReference type="AlphaFoldDB" id="A0A6L3VV80"/>
<dbReference type="SUPFAM" id="SSF109854">
    <property type="entry name" value="DinB/YfiT-like putative metalloenzymes"/>
    <property type="match status" value="1"/>
</dbReference>
<dbReference type="Proteomes" id="UP000483004">
    <property type="component" value="Unassembled WGS sequence"/>
</dbReference>
<dbReference type="InterPro" id="IPR017517">
    <property type="entry name" value="Maleyloyr_isom"/>
</dbReference>
<feature type="domain" description="Mycothiol-dependent maleylpyruvate isomerase metal-binding" evidence="1">
    <location>
        <begin position="6"/>
        <end position="122"/>
    </location>
</feature>
<name>A0A6L3VV80_9ACTN</name>